<dbReference type="InterPro" id="IPR042099">
    <property type="entry name" value="ANL_N_sf"/>
</dbReference>
<proteinExistence type="inferred from homology"/>
<dbReference type="EMBL" id="FOVR01000002">
    <property type="protein sequence ID" value="SFN98142.1"/>
    <property type="molecule type" value="Genomic_DNA"/>
</dbReference>
<dbReference type="InterPro" id="IPR000873">
    <property type="entry name" value="AMP-dep_synth/lig_dom"/>
</dbReference>
<dbReference type="PANTHER" id="PTHR43201">
    <property type="entry name" value="ACYL-COA SYNTHETASE"/>
    <property type="match status" value="1"/>
</dbReference>
<evidence type="ECO:0000259" key="4">
    <source>
        <dbReference type="Pfam" id="PF13193"/>
    </source>
</evidence>
<evidence type="ECO:0000313" key="5">
    <source>
        <dbReference type="EMBL" id="SFN98142.1"/>
    </source>
</evidence>
<dbReference type="SUPFAM" id="SSF56801">
    <property type="entry name" value="Acetyl-CoA synthetase-like"/>
    <property type="match status" value="1"/>
</dbReference>
<accession>A0A1I5DG22</accession>
<dbReference type="GO" id="GO:0006631">
    <property type="term" value="P:fatty acid metabolic process"/>
    <property type="evidence" value="ECO:0007669"/>
    <property type="project" value="TreeGrafter"/>
</dbReference>
<protein>
    <submittedName>
        <fullName evidence="5">Long-chain acyl-CoA synthetase</fullName>
    </submittedName>
</protein>
<dbReference type="GO" id="GO:0031956">
    <property type="term" value="F:medium-chain fatty acid-CoA ligase activity"/>
    <property type="evidence" value="ECO:0007669"/>
    <property type="project" value="TreeGrafter"/>
</dbReference>
<organism evidence="5 6">
    <name type="scientific">Cohaesibacter marisflavi</name>
    <dbReference type="NCBI Taxonomy" id="655353"/>
    <lineage>
        <taxon>Bacteria</taxon>
        <taxon>Pseudomonadati</taxon>
        <taxon>Pseudomonadota</taxon>
        <taxon>Alphaproteobacteria</taxon>
        <taxon>Hyphomicrobiales</taxon>
        <taxon>Cohaesibacteraceae</taxon>
    </lineage>
</organism>
<dbReference type="RefSeq" id="WP_090070208.1">
    <property type="nucleotide sequence ID" value="NZ_FOVR01000002.1"/>
</dbReference>
<dbReference type="Pfam" id="PF00501">
    <property type="entry name" value="AMP-binding"/>
    <property type="match status" value="1"/>
</dbReference>
<keyword evidence="6" id="KW-1185">Reference proteome</keyword>
<dbReference type="STRING" id="655353.SAMN04488056_102592"/>
<reference evidence="5 6" key="1">
    <citation type="submission" date="2016-10" db="EMBL/GenBank/DDBJ databases">
        <authorList>
            <person name="de Groot N.N."/>
        </authorList>
    </citation>
    <scope>NUCLEOTIDE SEQUENCE [LARGE SCALE GENOMIC DNA]</scope>
    <source>
        <strain evidence="5 6">CGMCC 1.9157</strain>
    </source>
</reference>
<dbReference type="PANTHER" id="PTHR43201:SF5">
    <property type="entry name" value="MEDIUM-CHAIN ACYL-COA LIGASE ACSF2, MITOCHONDRIAL"/>
    <property type="match status" value="1"/>
</dbReference>
<dbReference type="Pfam" id="PF13193">
    <property type="entry name" value="AMP-binding_C"/>
    <property type="match status" value="1"/>
</dbReference>
<evidence type="ECO:0000259" key="3">
    <source>
        <dbReference type="Pfam" id="PF00501"/>
    </source>
</evidence>
<dbReference type="PROSITE" id="PS00455">
    <property type="entry name" value="AMP_BINDING"/>
    <property type="match status" value="1"/>
</dbReference>
<evidence type="ECO:0000256" key="1">
    <source>
        <dbReference type="ARBA" id="ARBA00006432"/>
    </source>
</evidence>
<evidence type="ECO:0000256" key="2">
    <source>
        <dbReference type="ARBA" id="ARBA00022598"/>
    </source>
</evidence>
<feature type="domain" description="AMP-dependent synthetase/ligase" evidence="3">
    <location>
        <begin position="18"/>
        <end position="348"/>
    </location>
</feature>
<dbReference type="OrthoDB" id="9803968at2"/>
<name>A0A1I5DG22_9HYPH</name>
<evidence type="ECO:0000313" key="6">
    <source>
        <dbReference type="Proteomes" id="UP000199236"/>
    </source>
</evidence>
<gene>
    <name evidence="5" type="ORF">SAMN04488056_102592</name>
</gene>
<feature type="domain" description="AMP-binding enzyme C-terminal" evidence="4">
    <location>
        <begin position="397"/>
        <end position="472"/>
    </location>
</feature>
<dbReference type="Gene3D" id="3.40.50.12780">
    <property type="entry name" value="N-terminal domain of ligase-like"/>
    <property type="match status" value="1"/>
</dbReference>
<keyword evidence="2" id="KW-0436">Ligase</keyword>
<dbReference type="InterPro" id="IPR025110">
    <property type="entry name" value="AMP-bd_C"/>
</dbReference>
<comment type="similarity">
    <text evidence="1">Belongs to the ATP-dependent AMP-binding enzyme family.</text>
</comment>
<dbReference type="Proteomes" id="UP000199236">
    <property type="component" value="Unassembled WGS sequence"/>
</dbReference>
<dbReference type="AlphaFoldDB" id="A0A1I5DG22"/>
<sequence length="482" mass="51380">MSVQDLSACPPQIRCPSVIEGETRVSSSDLSWRAAAIRNAILARGYQSGARIVLLASNCANAVAALLGGLETGLIIVPVNTALPDPEKKRIFEDALPVAILTDKQNVRETGGVDATVDILSLDDLLKEDAPEAFAEIKPEVPALVLYTSGSTGNPKGVVFPRSYLDGNGKQFGEELFGLNETDVILLPMEVSSIISITLVTATRHVGATLVITRSHRPDAIIETLQRAKVTMMMTVTTVAEFVLKMTEGMDDPFPDLRIMTIGGNYVSAALSDRLAEAFGVRIDVIYASTEVAPTTYLIDRKSAPDGAAGPAAPGVDIEIVDPDGQPVPQGEPGELVVSGPRVAIGYWTGENDDSMHFNGRFATGDLGYRDEAGNYFIIGRSKEVIKTGGLSVYPPEVEKVLSQHPGIHCVAVLGKPNATLGEVVVAFVVPKKGHTLTSVELIAWSKKNLASGKCPRGIKFVETLPQTTTGKVAKNELRKQL</sequence>
<dbReference type="Gene3D" id="3.30.300.30">
    <property type="match status" value="1"/>
</dbReference>
<dbReference type="InterPro" id="IPR045851">
    <property type="entry name" value="AMP-bd_C_sf"/>
</dbReference>
<dbReference type="InterPro" id="IPR020845">
    <property type="entry name" value="AMP-binding_CS"/>
</dbReference>